<reference evidence="2" key="1">
    <citation type="journal article" date="2023" name="Arch. Microbiol.">
        <title>Desulfoferula mesophilus gen. nov. sp. nov., a mesophilic sulfate-reducing bacterium isolated from a brackish lake sediment.</title>
        <authorList>
            <person name="Watanabe T."/>
            <person name="Yabe T."/>
            <person name="Tsuji J.M."/>
            <person name="Fukui M."/>
        </authorList>
    </citation>
    <scope>NUCLEOTIDE SEQUENCE [LARGE SCALE GENOMIC DNA]</scope>
    <source>
        <strain evidence="2">12FAK</strain>
    </source>
</reference>
<keyword evidence="2" id="KW-1185">Reference proteome</keyword>
<dbReference type="Proteomes" id="UP001366166">
    <property type="component" value="Chromosome"/>
</dbReference>
<evidence type="ECO:0000313" key="1">
    <source>
        <dbReference type="EMBL" id="BEQ15998.1"/>
    </source>
</evidence>
<dbReference type="EMBL" id="AP028679">
    <property type="protein sequence ID" value="BEQ15998.1"/>
    <property type="molecule type" value="Genomic_DNA"/>
</dbReference>
<name>A0AAU9EFX3_9BACT</name>
<sequence>MSRVPKWNSLNRKMLLKMIKEGKTEREIRKVMAGKDKRMTSIEFAHQLKMALVEDGTIKTKTPKSQGETAPESYKITPKGRLVITDFSEKVGAEQGASFILEKPRGGSKAWRLVPA</sequence>
<evidence type="ECO:0000313" key="2">
    <source>
        <dbReference type="Proteomes" id="UP001366166"/>
    </source>
</evidence>
<protein>
    <submittedName>
        <fullName evidence="1">Uncharacterized protein</fullName>
    </submittedName>
</protein>
<proteinExistence type="predicted"/>
<accession>A0AAU9EFX3</accession>
<gene>
    <name evidence="1" type="ORF">FAK_30640</name>
</gene>
<organism evidence="1 2">
    <name type="scientific">Desulfoferula mesophila</name>
    <dbReference type="NCBI Taxonomy" id="3058419"/>
    <lineage>
        <taxon>Bacteria</taxon>
        <taxon>Pseudomonadati</taxon>
        <taxon>Thermodesulfobacteriota</taxon>
        <taxon>Desulfarculia</taxon>
        <taxon>Desulfarculales</taxon>
        <taxon>Desulfarculaceae</taxon>
        <taxon>Desulfoferula</taxon>
    </lineage>
</organism>
<dbReference type="AlphaFoldDB" id="A0AAU9EFX3"/>
<dbReference type="KEGG" id="dmp:FAK_30640"/>
<dbReference type="RefSeq" id="WP_338601226.1">
    <property type="nucleotide sequence ID" value="NZ_AP028679.1"/>
</dbReference>